<dbReference type="InterPro" id="IPR005181">
    <property type="entry name" value="SASA"/>
</dbReference>
<keyword evidence="1" id="KW-0378">Hydrolase</keyword>
<feature type="signal peptide" evidence="2">
    <location>
        <begin position="1"/>
        <end position="19"/>
    </location>
</feature>
<organism evidence="4 5">
    <name type="scientific">Xylanibacter brevis</name>
    <dbReference type="NCBI Taxonomy" id="83231"/>
    <lineage>
        <taxon>Bacteria</taxon>
        <taxon>Pseudomonadati</taxon>
        <taxon>Bacteroidota</taxon>
        <taxon>Bacteroidia</taxon>
        <taxon>Bacteroidales</taxon>
        <taxon>Prevotellaceae</taxon>
        <taxon>Xylanibacter</taxon>
    </lineage>
</organism>
<dbReference type="RefSeq" id="WP_301637363.1">
    <property type="nucleotide sequence ID" value="NZ_JADYTN010000002.1"/>
</dbReference>
<dbReference type="EMBL" id="JADYTN010000002">
    <property type="protein sequence ID" value="MCF2562808.1"/>
    <property type="molecule type" value="Genomic_DNA"/>
</dbReference>
<comment type="caution">
    <text evidence="4">The sequence shown here is derived from an EMBL/GenBank/DDBJ whole genome shotgun (WGS) entry which is preliminary data.</text>
</comment>
<protein>
    <submittedName>
        <fullName evidence="4">Sialate O-acetylesterase</fullName>
    </submittedName>
</protein>
<dbReference type="InterPro" id="IPR039329">
    <property type="entry name" value="SIAE"/>
</dbReference>
<evidence type="ECO:0000259" key="3">
    <source>
        <dbReference type="Pfam" id="PF03629"/>
    </source>
</evidence>
<keyword evidence="5" id="KW-1185">Reference proteome</keyword>
<gene>
    <name evidence="4" type="ORF">I6E12_01570</name>
</gene>
<accession>A0ABS9CCG4</accession>
<feature type="domain" description="Sialate O-acetylesterase" evidence="3">
    <location>
        <begin position="104"/>
        <end position="318"/>
    </location>
</feature>
<feature type="chain" id="PRO_5045286561" evidence="2">
    <location>
        <begin position="20"/>
        <end position="466"/>
    </location>
</feature>
<dbReference type="PANTHER" id="PTHR22901">
    <property type="entry name" value="SIALATE O-ACETYLESTERASE"/>
    <property type="match status" value="1"/>
</dbReference>
<dbReference type="PANTHER" id="PTHR22901:SF0">
    <property type="entry name" value="SIALATE O-ACETYLESTERASE"/>
    <property type="match status" value="1"/>
</dbReference>
<reference evidence="4 5" key="1">
    <citation type="submission" date="2020-12" db="EMBL/GenBank/DDBJ databases">
        <title>Whole genome sequences of gut porcine anaerobes.</title>
        <authorList>
            <person name="Kubasova T."/>
            <person name="Jahodarova E."/>
            <person name="Rychlik I."/>
        </authorList>
    </citation>
    <scope>NUCLEOTIDE SEQUENCE [LARGE SCALE GENOMIC DNA]</scope>
    <source>
        <strain evidence="4 5">An925</strain>
    </source>
</reference>
<keyword evidence="2" id="KW-0732">Signal</keyword>
<evidence type="ECO:0000313" key="4">
    <source>
        <dbReference type="EMBL" id="MCF2562808.1"/>
    </source>
</evidence>
<dbReference type="InterPro" id="IPR036514">
    <property type="entry name" value="SGNH_hydro_sf"/>
</dbReference>
<dbReference type="Gene3D" id="3.40.50.1110">
    <property type="entry name" value="SGNH hydrolase"/>
    <property type="match status" value="1"/>
</dbReference>
<dbReference type="SUPFAM" id="SSF52266">
    <property type="entry name" value="SGNH hydrolase"/>
    <property type="match status" value="1"/>
</dbReference>
<evidence type="ECO:0000313" key="5">
    <source>
        <dbReference type="Proteomes" id="UP001200470"/>
    </source>
</evidence>
<name>A0ABS9CCG4_9BACT</name>
<dbReference type="Pfam" id="PF03629">
    <property type="entry name" value="SASA"/>
    <property type="match status" value="1"/>
</dbReference>
<evidence type="ECO:0000256" key="1">
    <source>
        <dbReference type="ARBA" id="ARBA00022801"/>
    </source>
</evidence>
<proteinExistence type="predicted"/>
<dbReference type="Proteomes" id="UP001200470">
    <property type="component" value="Unassembled WGS sequence"/>
</dbReference>
<evidence type="ECO:0000256" key="2">
    <source>
        <dbReference type="SAM" id="SignalP"/>
    </source>
</evidence>
<sequence>MKRLLLSLPLLCLCTLVQAKVVMPRFFADGMVLQQQTECRLWGTATPGAPLVVTASWTHGKWKSRVNADGSFSITITTPTAGGPFTISIDDGEKTMLSNVLVGEVWICSGQSNMEMPMKGFKMQPVEGTTEELLRCKDAKMRLFTVKRHAAITPQTDVEGEWSEANSESVRNFSATAYYFGRALRQQLDVPVGLIVTAWGGSACEAWMAADWLKAFPKVTLPRDEKDVNRLKQRCPTALYNGQLRPLIGYAMRGAIWYQGEDNVPRYDYYASLLETMVRGWRADWKQGDFPFYYCQIAPYDYSLINWSGSQLLREQQLLAEQRIPHARMAVLMDAGLEYGIHPRMKRQAGERLALLALTNTYGVKGLPDFATYSKVEFQGDTAVVQFDRSKEWVYFEHGTTSKLFEVAGRDSVFHPANHVWIARNRVYVKSDSVAHPVAVRYAWSDWAVGDLMHDGLPVSSFRTDF</sequence>